<feature type="compositionally biased region" description="Basic and acidic residues" evidence="3">
    <location>
        <begin position="1"/>
        <end position="11"/>
    </location>
</feature>
<dbReference type="GO" id="GO:0004860">
    <property type="term" value="F:protein kinase inhibitor activity"/>
    <property type="evidence" value="ECO:0007669"/>
    <property type="project" value="TreeGrafter"/>
</dbReference>
<dbReference type="PANTHER" id="PTHR13507:SF0">
    <property type="entry name" value="PRKR-INTERACTING PROTEIN 1"/>
    <property type="match status" value="1"/>
</dbReference>
<evidence type="ECO:0000256" key="2">
    <source>
        <dbReference type="ARBA" id="ARBA00022728"/>
    </source>
</evidence>
<dbReference type="Pfam" id="PF06658">
    <property type="entry name" value="DUF1168"/>
    <property type="match status" value="1"/>
</dbReference>
<keyword evidence="2" id="KW-0747">Spliceosome</keyword>
<feature type="region of interest" description="Disordered" evidence="3">
    <location>
        <begin position="110"/>
        <end position="179"/>
    </location>
</feature>
<dbReference type="PANTHER" id="PTHR13507">
    <property type="entry name" value="PRKR-INTERACTING PROTEIN 1"/>
    <property type="match status" value="1"/>
</dbReference>
<keyword evidence="4" id="KW-0472">Membrane</keyword>
<proteinExistence type="inferred from homology"/>
<name>A0A060WLP1_ONCMY</name>
<dbReference type="GO" id="GO:0019901">
    <property type="term" value="F:protein kinase binding"/>
    <property type="evidence" value="ECO:0007669"/>
    <property type="project" value="TreeGrafter"/>
</dbReference>
<feature type="compositionally biased region" description="Acidic residues" evidence="3">
    <location>
        <begin position="162"/>
        <end position="176"/>
    </location>
</feature>
<feature type="compositionally biased region" description="Basic and acidic residues" evidence="3">
    <location>
        <begin position="110"/>
        <end position="125"/>
    </location>
</feature>
<feature type="region of interest" description="Disordered" evidence="3">
    <location>
        <begin position="1"/>
        <end position="88"/>
    </location>
</feature>
<keyword evidence="2" id="KW-0507">mRNA processing</keyword>
<dbReference type="STRING" id="8022.A0A060WLP1"/>
<dbReference type="GO" id="GO:0005730">
    <property type="term" value="C:nucleolus"/>
    <property type="evidence" value="ECO:0007669"/>
    <property type="project" value="TreeGrafter"/>
</dbReference>
<feature type="compositionally biased region" description="Basic residues" evidence="3">
    <location>
        <begin position="126"/>
        <end position="144"/>
    </location>
</feature>
<keyword evidence="2" id="KW-0508">mRNA splicing</keyword>
<evidence type="ECO:0000256" key="1">
    <source>
        <dbReference type="ARBA" id="ARBA00010717"/>
    </source>
</evidence>
<evidence type="ECO:0000313" key="5">
    <source>
        <dbReference type="EMBL" id="CDQ66004.1"/>
    </source>
</evidence>
<keyword evidence="4" id="KW-1133">Transmembrane helix</keyword>
<gene>
    <name evidence="5" type="ORF">GSONMT00074446001</name>
</gene>
<evidence type="ECO:0000256" key="3">
    <source>
        <dbReference type="SAM" id="MobiDB-lite"/>
    </source>
</evidence>
<evidence type="ECO:0000256" key="4">
    <source>
        <dbReference type="SAM" id="Phobius"/>
    </source>
</evidence>
<feature type="transmembrane region" description="Helical" evidence="4">
    <location>
        <begin position="448"/>
        <end position="474"/>
    </location>
</feature>
<protein>
    <submittedName>
        <fullName evidence="5">Uncharacterized protein</fullName>
    </submittedName>
</protein>
<comment type="similarity">
    <text evidence="1">Belongs to the PRKRIP1 family.</text>
</comment>
<reference evidence="5" key="1">
    <citation type="journal article" date="2014" name="Nat. Commun.">
        <title>The rainbow trout genome provides novel insights into evolution after whole-genome duplication in vertebrates.</title>
        <authorList>
            <person name="Berthelot C."/>
            <person name="Brunet F."/>
            <person name="Chalopin D."/>
            <person name="Juanchich A."/>
            <person name="Bernard M."/>
            <person name="Noel B."/>
            <person name="Bento P."/>
            <person name="Da Silva C."/>
            <person name="Labadie K."/>
            <person name="Alberti A."/>
            <person name="Aury J.M."/>
            <person name="Louis A."/>
            <person name="Dehais P."/>
            <person name="Bardou P."/>
            <person name="Montfort J."/>
            <person name="Klopp C."/>
            <person name="Cabau C."/>
            <person name="Gaspin C."/>
            <person name="Thorgaard G.H."/>
            <person name="Boussaha M."/>
            <person name="Quillet E."/>
            <person name="Guyomard R."/>
            <person name="Galiana D."/>
            <person name="Bobe J."/>
            <person name="Volff J.N."/>
            <person name="Genet C."/>
            <person name="Wincker P."/>
            <person name="Jaillon O."/>
            <person name="Roest Crollius H."/>
            <person name="Guiguen Y."/>
        </authorList>
    </citation>
    <scope>NUCLEOTIDE SEQUENCE [LARGE SCALE GENOMIC DNA]</scope>
</reference>
<keyword evidence="4" id="KW-0812">Transmembrane</keyword>
<sequence>MSATREKDGRPGKPSGKESQPLIIAKTPAEEQRLKLERLMRNPDKPAPIPDRPKEWNPRAPPEFVRDVMGSSAGAGSGEFHVYRHLRRREYQRQDFLDKMTEKQKMDLDYLDKVSDNQQAADERTAKRRKKREKLKQKKLMAKKAKQEANNVEDSEKSSSSGEEDDQEREAEDDAEAPSFVMGKSTCSKHHKWFQSGITTHTHTDQPVFDSFSFKKGWVGNLFRNGSHQLSSVTFPGAVSNIQHTKVLEEMALLFYVVLCLSVWTGFCQIPVNNTPAINPSSLAAKLTINSVILTSPSCYFNSLANLPCNSTTTCELWLVSAIDTGVSNYDADKNRPFIDTLSPYPTAFSSNTSKKYFLTKLGFQKDYPCPIVAGTDYFRVGSDGSCSTPNCNGILPVGSTARFRYVLINPENKTVVAESLWSNNITLYPLKDLESIDNGFAGRSASMIVITAILCSFLALLLLLLLIVLIYVLCCRKEKQEIQVPGSVRMYDTHNLKEPSPYVNRAYEDEPQRPTATSPIRLKSYTDYDLKKPATEL</sequence>
<reference evidence="5" key="2">
    <citation type="submission" date="2014-03" db="EMBL/GenBank/DDBJ databases">
        <authorList>
            <person name="Genoscope - CEA"/>
        </authorList>
    </citation>
    <scope>NUCLEOTIDE SEQUENCE</scope>
</reference>
<feature type="compositionally biased region" description="Basic and acidic residues" evidence="3">
    <location>
        <begin position="28"/>
        <end position="44"/>
    </location>
</feature>
<dbReference type="Proteomes" id="UP000193380">
    <property type="component" value="Unassembled WGS sequence"/>
</dbReference>
<dbReference type="AlphaFoldDB" id="A0A060WLP1"/>
<dbReference type="PaxDb" id="8022-A0A060WLP1"/>
<dbReference type="EMBL" id="FR904525">
    <property type="protein sequence ID" value="CDQ66004.1"/>
    <property type="molecule type" value="Genomic_DNA"/>
</dbReference>
<feature type="region of interest" description="Disordered" evidence="3">
    <location>
        <begin position="501"/>
        <end position="520"/>
    </location>
</feature>
<evidence type="ECO:0000313" key="6">
    <source>
        <dbReference type="Proteomes" id="UP000193380"/>
    </source>
</evidence>
<dbReference type="InterPro" id="IPR009548">
    <property type="entry name" value="Prkrip1"/>
</dbReference>
<organism evidence="5 6">
    <name type="scientific">Oncorhynchus mykiss</name>
    <name type="common">Rainbow trout</name>
    <name type="synonym">Salmo gairdneri</name>
    <dbReference type="NCBI Taxonomy" id="8022"/>
    <lineage>
        <taxon>Eukaryota</taxon>
        <taxon>Metazoa</taxon>
        <taxon>Chordata</taxon>
        <taxon>Craniata</taxon>
        <taxon>Vertebrata</taxon>
        <taxon>Euteleostomi</taxon>
        <taxon>Actinopterygii</taxon>
        <taxon>Neopterygii</taxon>
        <taxon>Teleostei</taxon>
        <taxon>Protacanthopterygii</taxon>
        <taxon>Salmoniformes</taxon>
        <taxon>Salmonidae</taxon>
        <taxon>Salmoninae</taxon>
        <taxon>Oncorhynchus</taxon>
    </lineage>
</organism>
<accession>A0A060WLP1</accession>
<dbReference type="GO" id="GO:0003725">
    <property type="term" value="F:double-stranded RNA binding"/>
    <property type="evidence" value="ECO:0007669"/>
    <property type="project" value="InterPro"/>
</dbReference>